<dbReference type="PROSITE" id="PS51257">
    <property type="entry name" value="PROKAR_LIPOPROTEIN"/>
    <property type="match status" value="1"/>
</dbReference>
<accession>A0A6M8HPD9</accession>
<feature type="chain" id="PRO_5026844604" evidence="4">
    <location>
        <begin position="24"/>
        <end position="367"/>
    </location>
</feature>
<feature type="signal peptide" evidence="4">
    <location>
        <begin position="1"/>
        <end position="23"/>
    </location>
</feature>
<evidence type="ECO:0000256" key="3">
    <source>
        <dbReference type="ARBA" id="ARBA00022729"/>
    </source>
</evidence>
<evidence type="ECO:0000313" key="6">
    <source>
        <dbReference type="EMBL" id="QKE90135.1"/>
    </source>
</evidence>
<dbReference type="InterPro" id="IPR051455">
    <property type="entry name" value="Bact_solute-bind_prot3"/>
</dbReference>
<evidence type="ECO:0000256" key="4">
    <source>
        <dbReference type="SAM" id="SignalP"/>
    </source>
</evidence>
<keyword evidence="2" id="KW-0813">Transport</keyword>
<dbReference type="SUPFAM" id="SSF53850">
    <property type="entry name" value="Periplasmic binding protein-like II"/>
    <property type="match status" value="1"/>
</dbReference>
<dbReference type="RefSeq" id="WP_171835912.1">
    <property type="nucleotide sequence ID" value="NZ_CP053708.1"/>
</dbReference>
<evidence type="ECO:0000256" key="1">
    <source>
        <dbReference type="ARBA" id="ARBA00010333"/>
    </source>
</evidence>
<evidence type="ECO:0000259" key="5">
    <source>
        <dbReference type="SMART" id="SM00062"/>
    </source>
</evidence>
<dbReference type="PANTHER" id="PTHR30085">
    <property type="entry name" value="AMINO ACID ABC TRANSPORTER PERMEASE"/>
    <property type="match status" value="1"/>
</dbReference>
<gene>
    <name evidence="6" type="ORF">HN018_08805</name>
</gene>
<dbReference type="KEGG" id="lck:HN018_08805"/>
<dbReference type="Proteomes" id="UP000500767">
    <property type="component" value="Chromosome"/>
</dbReference>
<keyword evidence="3 4" id="KW-0732">Signal</keyword>
<keyword evidence="7" id="KW-1185">Reference proteome</keyword>
<dbReference type="Gene3D" id="3.40.190.10">
    <property type="entry name" value="Periplasmic binding protein-like II"/>
    <property type="match status" value="2"/>
</dbReference>
<comment type="similarity">
    <text evidence="1">Belongs to the bacterial solute-binding protein 3 family.</text>
</comment>
<dbReference type="AlphaFoldDB" id="A0A6M8HPD9"/>
<dbReference type="EMBL" id="CP053708">
    <property type="protein sequence ID" value="QKE90135.1"/>
    <property type="molecule type" value="Genomic_DNA"/>
</dbReference>
<reference evidence="6 7" key="1">
    <citation type="journal article" date="2014" name="World J. Microbiol. Biotechnol.">
        <title>Biodiversity and physiological characteristics of Antarctic and Arctic lichens-associated bacteria.</title>
        <authorList>
            <person name="Lee Y.M."/>
            <person name="Kim E.H."/>
            <person name="Lee H.K."/>
            <person name="Hong S.G."/>
        </authorList>
    </citation>
    <scope>NUCLEOTIDE SEQUENCE [LARGE SCALE GENOMIC DNA]</scope>
    <source>
        <strain evidence="6 7">PAMC 26569</strain>
    </source>
</reference>
<sequence>MKSLLTAPLAFVAAALLACPAIGATRDAATAIAEVSGGSMQTDASSSQTLDRVRRSGTLVCGVVIDEDDISEADTHGNLSKLGADYCRAMAAEIFGDVNKARFVSSSDEPAALAALRDGKTDVLFGATPNPVLGMVYHLAFGPPILIDGQGFLVANRLGIRTLADLGGRNVCFINASPPEQTLYDSLEPRLKKRENRFPYSERGEMDIALLDGHCDAITGDISWMANVRASFGKRASEFSILPDTVSIDPFSPAYRTGDPGWAALVDWTVWAAQQAEAHGITQANVATLGRSTDPVVQRLVGTSPWIGRTLGIPDNAFQHAVAAVGNSGEIYQRNVGSGSDLDLPRGRSALAEQGGLLWSLPVEPSQ</sequence>
<feature type="domain" description="Solute-binding protein family 3/N-terminal" evidence="5">
    <location>
        <begin position="58"/>
        <end position="289"/>
    </location>
</feature>
<evidence type="ECO:0000256" key="2">
    <source>
        <dbReference type="ARBA" id="ARBA00022448"/>
    </source>
</evidence>
<dbReference type="SMART" id="SM00062">
    <property type="entry name" value="PBPb"/>
    <property type="match status" value="1"/>
</dbReference>
<name>A0A6M8HPD9_9PROT</name>
<protein>
    <submittedName>
        <fullName evidence="6">Transporter substrate-binding domain-containing protein</fullName>
    </submittedName>
</protein>
<organism evidence="6 7">
    <name type="scientific">Lichenicola cladoniae</name>
    <dbReference type="NCBI Taxonomy" id="1484109"/>
    <lineage>
        <taxon>Bacteria</taxon>
        <taxon>Pseudomonadati</taxon>
        <taxon>Pseudomonadota</taxon>
        <taxon>Alphaproteobacteria</taxon>
        <taxon>Acetobacterales</taxon>
        <taxon>Acetobacteraceae</taxon>
        <taxon>Lichenicola</taxon>
    </lineage>
</organism>
<proteinExistence type="inferred from homology"/>
<dbReference type="PANTHER" id="PTHR30085:SF7">
    <property type="entry name" value="AMINO-ACID ABC TRANSPORTER-BINDING PROTEIN YHDW-RELATED"/>
    <property type="match status" value="1"/>
</dbReference>
<evidence type="ECO:0000313" key="7">
    <source>
        <dbReference type="Proteomes" id="UP000500767"/>
    </source>
</evidence>
<dbReference type="GO" id="GO:0006865">
    <property type="term" value="P:amino acid transport"/>
    <property type="evidence" value="ECO:0007669"/>
    <property type="project" value="TreeGrafter"/>
</dbReference>
<dbReference type="InterPro" id="IPR001638">
    <property type="entry name" value="Solute-binding_3/MltF_N"/>
</dbReference>